<dbReference type="SUPFAM" id="SSF53850">
    <property type="entry name" value="Periplasmic binding protein-like II"/>
    <property type="match status" value="1"/>
</dbReference>
<evidence type="ECO:0000256" key="8">
    <source>
        <dbReference type="ARBA" id="ARBA00022977"/>
    </source>
</evidence>
<evidence type="ECO:0000259" key="13">
    <source>
        <dbReference type="Pfam" id="PF09084"/>
    </source>
</evidence>
<evidence type="ECO:0000256" key="7">
    <source>
        <dbReference type="ARBA" id="ARBA00022898"/>
    </source>
</evidence>
<dbReference type="Pfam" id="PF09084">
    <property type="entry name" value="NMT1"/>
    <property type="match status" value="1"/>
</dbReference>
<dbReference type="PANTHER" id="PTHR31528">
    <property type="entry name" value="4-AMINO-5-HYDROXYMETHYL-2-METHYLPYRIMIDINE PHOSPHATE SYNTHASE THI11-RELATED"/>
    <property type="match status" value="1"/>
</dbReference>
<comment type="subunit">
    <text evidence="4">Homodimer.</text>
</comment>
<evidence type="ECO:0000256" key="4">
    <source>
        <dbReference type="ARBA" id="ARBA00011738"/>
    </source>
</evidence>
<dbReference type="AlphaFoldDB" id="A0A1R3VM36"/>
<evidence type="ECO:0000256" key="12">
    <source>
        <dbReference type="SAM" id="SignalP"/>
    </source>
</evidence>
<dbReference type="GO" id="GO:0009228">
    <property type="term" value="P:thiamine biosynthetic process"/>
    <property type="evidence" value="ECO:0007669"/>
    <property type="project" value="UniProtKB-KW"/>
</dbReference>
<evidence type="ECO:0000256" key="6">
    <source>
        <dbReference type="ARBA" id="ARBA00022723"/>
    </source>
</evidence>
<keyword evidence="7" id="KW-0663">Pyridoxal phosphate</keyword>
<dbReference type="Proteomes" id="UP000223759">
    <property type="component" value="Unassembled WGS sequence"/>
</dbReference>
<evidence type="ECO:0000256" key="10">
    <source>
        <dbReference type="ARBA" id="ARBA00033171"/>
    </source>
</evidence>
<keyword evidence="9" id="KW-0408">Iron</keyword>
<evidence type="ECO:0000313" key="15">
    <source>
        <dbReference type="Proteomes" id="UP000223759"/>
    </source>
</evidence>
<comment type="pathway">
    <text evidence="2">Cofactor biosynthesis; thiamine diphosphate biosynthesis.</text>
</comment>
<evidence type="ECO:0000256" key="1">
    <source>
        <dbReference type="ARBA" id="ARBA00003469"/>
    </source>
</evidence>
<dbReference type="PANTHER" id="PTHR31528:SF1">
    <property type="entry name" value="4-AMINO-5-HYDROXYMETHYL-2-METHYLPYRIMIDINE PHOSPHATE SYNTHASE THI11-RELATED"/>
    <property type="match status" value="1"/>
</dbReference>
<comment type="function">
    <text evidence="1">Responsible for the formation of the pyrimidine heterocycle in the thiamine biosynthesis pathway. Catalyzes the formation of hydroxymethylpyrimidine phosphate (HMP-P) from histidine and pyridoxal phosphate (PLP). The protein uses PLP and the active site histidine to form HMP-P, generating an inactive enzyme. The enzyme can only undergo a single turnover, which suggests it is a suicide enzyme.</text>
</comment>
<keyword evidence="5" id="KW-0808">Transferase</keyword>
<feature type="signal peptide" evidence="12">
    <location>
        <begin position="1"/>
        <end position="26"/>
    </location>
</feature>
<dbReference type="OrthoDB" id="9791874at2"/>
<feature type="domain" description="SsuA/THI5-like" evidence="13">
    <location>
        <begin position="39"/>
        <end position="247"/>
    </location>
</feature>
<feature type="chain" id="PRO_5012842485" description="Thiamine pyrimidine synthase" evidence="12">
    <location>
        <begin position="27"/>
        <end position="322"/>
    </location>
</feature>
<dbReference type="GO" id="GO:0046872">
    <property type="term" value="F:metal ion binding"/>
    <property type="evidence" value="ECO:0007669"/>
    <property type="project" value="UniProtKB-KW"/>
</dbReference>
<proteinExistence type="inferred from homology"/>
<keyword evidence="6" id="KW-0479">Metal-binding</keyword>
<evidence type="ECO:0000256" key="11">
    <source>
        <dbReference type="ARBA" id="ARBA00048179"/>
    </source>
</evidence>
<dbReference type="InterPro" id="IPR015168">
    <property type="entry name" value="SsuA/THI5"/>
</dbReference>
<keyword evidence="12" id="KW-0732">Signal</keyword>
<evidence type="ECO:0000256" key="9">
    <source>
        <dbReference type="ARBA" id="ARBA00023004"/>
    </source>
</evidence>
<gene>
    <name evidence="14" type="ORF">SAMN05216526_0101</name>
</gene>
<dbReference type="RefSeq" id="WP_076754031.1">
    <property type="nucleotide sequence ID" value="NZ_CP023018.1"/>
</dbReference>
<dbReference type="Gene3D" id="3.40.190.10">
    <property type="entry name" value="Periplasmic binding protein-like II"/>
    <property type="match status" value="2"/>
</dbReference>
<reference evidence="14 15" key="1">
    <citation type="submission" date="2017-01" db="EMBL/GenBank/DDBJ databases">
        <authorList>
            <person name="Mah S.A."/>
            <person name="Swanson W.J."/>
            <person name="Moy G.W."/>
            <person name="Vacquier V.D."/>
        </authorList>
    </citation>
    <scope>NUCLEOTIDE SEQUENCE [LARGE SCALE GENOMIC DNA]</scope>
    <source>
        <strain evidence="14 15">M9</strain>
    </source>
</reference>
<comment type="catalytic activity">
    <reaction evidence="11">
        <text>N(6)-(pyridoxal phosphate)-L-lysyl-[4-amino-5-hydroxymethyl-2-methylpyrimidine phosphate synthase] + L-histidyl-[4-amino-5-hydroxymethyl-2-methylpyrimidine phosphate synthase] + 2 Fe(3+) + 4 H2O = L-lysyl-[4-amino-5-hydroxymethyl-2-methylpyrimidine phosphate synthase] + (2S)-2-amino-5-hydroxy-4-oxopentanoyl-[4-amino-5-hydroxymethyl-2-methylpyrimidine phosphate synthase] + 4-amino-2-methyl-5-(phosphooxymethyl)pyrimidine + 3-oxopropanoate + 2 Fe(2+) + 2 H(+)</text>
        <dbReference type="Rhea" id="RHEA:65756"/>
        <dbReference type="Rhea" id="RHEA-COMP:16892"/>
        <dbReference type="Rhea" id="RHEA-COMP:16893"/>
        <dbReference type="Rhea" id="RHEA-COMP:16894"/>
        <dbReference type="Rhea" id="RHEA-COMP:16895"/>
        <dbReference type="ChEBI" id="CHEBI:15377"/>
        <dbReference type="ChEBI" id="CHEBI:15378"/>
        <dbReference type="ChEBI" id="CHEBI:29033"/>
        <dbReference type="ChEBI" id="CHEBI:29034"/>
        <dbReference type="ChEBI" id="CHEBI:29969"/>
        <dbReference type="ChEBI" id="CHEBI:29979"/>
        <dbReference type="ChEBI" id="CHEBI:33190"/>
        <dbReference type="ChEBI" id="CHEBI:58354"/>
        <dbReference type="ChEBI" id="CHEBI:143915"/>
        <dbReference type="ChEBI" id="CHEBI:157692"/>
    </reaction>
    <physiologicalReaction direction="left-to-right" evidence="11">
        <dbReference type="Rhea" id="RHEA:65757"/>
    </physiologicalReaction>
</comment>
<evidence type="ECO:0000313" key="14">
    <source>
        <dbReference type="EMBL" id="SIT65651.1"/>
    </source>
</evidence>
<dbReference type="EMBL" id="FTPK01000001">
    <property type="protein sequence ID" value="SIT65651.1"/>
    <property type="molecule type" value="Genomic_DNA"/>
</dbReference>
<dbReference type="GO" id="GO:0016740">
    <property type="term" value="F:transferase activity"/>
    <property type="evidence" value="ECO:0007669"/>
    <property type="project" value="UniProtKB-KW"/>
</dbReference>
<accession>A0A1R3VM36</accession>
<organism evidence="14 15">
    <name type="scientific">Ectothiorhodosinus mongolicus</name>
    <dbReference type="NCBI Taxonomy" id="233100"/>
    <lineage>
        <taxon>Bacteria</taxon>
        <taxon>Pseudomonadati</taxon>
        <taxon>Pseudomonadota</taxon>
        <taxon>Gammaproteobacteria</taxon>
        <taxon>Chromatiales</taxon>
        <taxon>Ectothiorhodospiraceae</taxon>
        <taxon>Ectothiorhodosinus</taxon>
    </lineage>
</organism>
<evidence type="ECO:0000256" key="5">
    <source>
        <dbReference type="ARBA" id="ARBA00022679"/>
    </source>
</evidence>
<comment type="similarity">
    <text evidence="3">Belongs to the NMT1/THI5 family.</text>
</comment>
<keyword evidence="8" id="KW-0784">Thiamine biosynthesis</keyword>
<evidence type="ECO:0000256" key="3">
    <source>
        <dbReference type="ARBA" id="ARBA00009406"/>
    </source>
</evidence>
<keyword evidence="15" id="KW-1185">Reference proteome</keyword>
<dbReference type="InterPro" id="IPR027939">
    <property type="entry name" value="NMT1/THI5"/>
</dbReference>
<dbReference type="STRING" id="233100.SAMN05216526_0101"/>
<protein>
    <recommendedName>
        <fullName evidence="10">Thiamine pyrimidine synthase</fullName>
    </recommendedName>
</protein>
<name>A0A1R3VM36_9GAMM</name>
<sequence length="322" mass="36461">MKLSQQRILGCLLALLLSWVPLGASAQTFSLQLQWVPQAQFAGYYVAYDKGWYADAGLNVRILPHGPEFSPTRLMADGYVDIGVFNLGEALQLVDSGIAIVNIHQFKQTSSLVLVAMADAGILVPEDLDGLRVSRWTSFAAQPDALFSLYGIRPQVFDQGASMAILTSGAVDVAMATRYNEMVQLYLNGLEREDLIVLPLANHGVNMPEDGIYVRLREWEEREDALRKFVEISRRGWQYAFENPDYAVETVIWRAQEAGHETNEAHQRLMLSVLRDFYLDESGRLHEGQLNPNDYRLAWELLRGQGMVRGEQIPDFNHFNRR</sequence>
<evidence type="ECO:0000256" key="2">
    <source>
        <dbReference type="ARBA" id="ARBA00004948"/>
    </source>
</evidence>